<dbReference type="Proteomes" id="UP000887116">
    <property type="component" value="Unassembled WGS sequence"/>
</dbReference>
<evidence type="ECO:0000259" key="2">
    <source>
        <dbReference type="Pfam" id="PF16087"/>
    </source>
</evidence>
<organism evidence="3 4">
    <name type="scientific">Trichonephila clavata</name>
    <name type="common">Joro spider</name>
    <name type="synonym">Nephila clavata</name>
    <dbReference type="NCBI Taxonomy" id="2740835"/>
    <lineage>
        <taxon>Eukaryota</taxon>
        <taxon>Metazoa</taxon>
        <taxon>Ecdysozoa</taxon>
        <taxon>Arthropoda</taxon>
        <taxon>Chelicerata</taxon>
        <taxon>Arachnida</taxon>
        <taxon>Araneae</taxon>
        <taxon>Araneomorphae</taxon>
        <taxon>Entelegynae</taxon>
        <taxon>Araneoidea</taxon>
        <taxon>Nephilidae</taxon>
        <taxon>Trichonephila</taxon>
    </lineage>
</organism>
<evidence type="ECO:0000313" key="4">
    <source>
        <dbReference type="Proteomes" id="UP000887116"/>
    </source>
</evidence>
<dbReference type="Pfam" id="PF16087">
    <property type="entry name" value="DUF4817"/>
    <property type="match status" value="1"/>
</dbReference>
<dbReference type="EMBL" id="BMAO01033486">
    <property type="protein sequence ID" value="GFQ89881.1"/>
    <property type="molecule type" value="Genomic_DNA"/>
</dbReference>
<feature type="domain" description="DUF4817" evidence="2">
    <location>
        <begin position="15"/>
        <end position="53"/>
    </location>
</feature>
<gene>
    <name evidence="3" type="ORF">TNCT_248701</name>
</gene>
<keyword evidence="4" id="KW-1185">Reference proteome</keyword>
<accession>A0A8X6KZH4</accession>
<comment type="caution">
    <text evidence="3">The sequence shown here is derived from an EMBL/GenBank/DDBJ whole genome shotgun (WGS) entry which is preliminary data.</text>
</comment>
<name>A0A8X6KZH4_TRICU</name>
<sequence length="78" mass="9164">MLSLEERISIASWKQSGKTYKKVCQLYQRKYGKQPPTRNNIRLLANKFRRTGRMADEKRPGQPSISDDTVKRLYQNCS</sequence>
<feature type="region of interest" description="Disordered" evidence="1">
    <location>
        <begin position="51"/>
        <end position="70"/>
    </location>
</feature>
<evidence type="ECO:0000313" key="3">
    <source>
        <dbReference type="EMBL" id="GFQ89881.1"/>
    </source>
</evidence>
<dbReference type="OrthoDB" id="9979538at2759"/>
<protein>
    <recommendedName>
        <fullName evidence="2">DUF4817 domain-containing protein</fullName>
    </recommendedName>
</protein>
<dbReference type="InterPro" id="IPR032135">
    <property type="entry name" value="DUF4817"/>
</dbReference>
<proteinExistence type="predicted"/>
<dbReference type="AlphaFoldDB" id="A0A8X6KZH4"/>
<evidence type="ECO:0000256" key="1">
    <source>
        <dbReference type="SAM" id="MobiDB-lite"/>
    </source>
</evidence>
<reference evidence="3" key="1">
    <citation type="submission" date="2020-07" db="EMBL/GenBank/DDBJ databases">
        <title>Multicomponent nature underlies the extraordinary mechanical properties of spider dragline silk.</title>
        <authorList>
            <person name="Kono N."/>
            <person name="Nakamura H."/>
            <person name="Mori M."/>
            <person name="Yoshida Y."/>
            <person name="Ohtoshi R."/>
            <person name="Malay A.D."/>
            <person name="Moran D.A.P."/>
            <person name="Tomita M."/>
            <person name="Numata K."/>
            <person name="Arakawa K."/>
        </authorList>
    </citation>
    <scope>NUCLEOTIDE SEQUENCE</scope>
</reference>